<dbReference type="RefSeq" id="WP_110019052.1">
    <property type="nucleotide sequence ID" value="NZ_QGTJ01000007.1"/>
</dbReference>
<dbReference type="InterPro" id="IPR011629">
    <property type="entry name" value="CobW-like_C"/>
</dbReference>
<dbReference type="PANTHER" id="PTHR13748:SF62">
    <property type="entry name" value="COBW DOMAIN-CONTAINING PROTEIN"/>
    <property type="match status" value="1"/>
</dbReference>
<keyword evidence="9" id="KW-1185">Reference proteome</keyword>
<evidence type="ECO:0000259" key="7">
    <source>
        <dbReference type="SMART" id="SM00833"/>
    </source>
</evidence>
<proteinExistence type="inferred from homology"/>
<dbReference type="SMART" id="SM00833">
    <property type="entry name" value="CobW_C"/>
    <property type="match status" value="1"/>
</dbReference>
<dbReference type="Pfam" id="PF07683">
    <property type="entry name" value="CobW_C"/>
    <property type="match status" value="1"/>
</dbReference>
<comment type="function">
    <text evidence="5">Zinc chaperone that directly transfers zinc cofactor to target proteins, thereby activating them. Zinc is transferred from the CXCC motif in the GTPase domain to the zinc binding site in target proteins in a process requiring GTP hydrolysis.</text>
</comment>
<evidence type="ECO:0000313" key="9">
    <source>
        <dbReference type="Proteomes" id="UP000246569"/>
    </source>
</evidence>
<dbReference type="InterPro" id="IPR027417">
    <property type="entry name" value="P-loop_NTPase"/>
</dbReference>
<dbReference type="AlphaFoldDB" id="A0A317MTE3"/>
<dbReference type="InterPro" id="IPR003495">
    <property type="entry name" value="CobW/HypB/UreG_nucleotide-bd"/>
</dbReference>
<dbReference type="CDD" id="cd03112">
    <property type="entry name" value="CobW-like"/>
    <property type="match status" value="1"/>
</dbReference>
<dbReference type="PANTHER" id="PTHR13748">
    <property type="entry name" value="COBW-RELATED"/>
    <property type="match status" value="1"/>
</dbReference>
<feature type="domain" description="CobW C-terminal" evidence="7">
    <location>
        <begin position="239"/>
        <end position="333"/>
    </location>
</feature>
<evidence type="ECO:0000256" key="4">
    <source>
        <dbReference type="ARBA" id="ARBA00034320"/>
    </source>
</evidence>
<keyword evidence="2" id="KW-0378">Hydrolase</keyword>
<evidence type="ECO:0000256" key="2">
    <source>
        <dbReference type="ARBA" id="ARBA00022801"/>
    </source>
</evidence>
<dbReference type="Pfam" id="PF02492">
    <property type="entry name" value="cobW"/>
    <property type="match status" value="1"/>
</dbReference>
<evidence type="ECO:0000256" key="3">
    <source>
        <dbReference type="ARBA" id="ARBA00023186"/>
    </source>
</evidence>
<gene>
    <name evidence="8" type="ORF">C7443_107142</name>
</gene>
<evidence type="ECO:0000256" key="6">
    <source>
        <dbReference type="ARBA" id="ARBA00049117"/>
    </source>
</evidence>
<keyword evidence="1" id="KW-0547">Nucleotide-binding</keyword>
<keyword evidence="3" id="KW-0143">Chaperone</keyword>
<evidence type="ECO:0000256" key="1">
    <source>
        <dbReference type="ARBA" id="ARBA00022741"/>
    </source>
</evidence>
<dbReference type="EMBL" id="QGTJ01000007">
    <property type="protein sequence ID" value="PWV60568.1"/>
    <property type="molecule type" value="Genomic_DNA"/>
</dbReference>
<dbReference type="SUPFAM" id="SSF52540">
    <property type="entry name" value="P-loop containing nucleoside triphosphate hydrolases"/>
    <property type="match status" value="1"/>
</dbReference>
<accession>A0A317MTE3</accession>
<comment type="catalytic activity">
    <reaction evidence="6">
        <text>GTP + H2O = GDP + phosphate + H(+)</text>
        <dbReference type="Rhea" id="RHEA:19669"/>
        <dbReference type="ChEBI" id="CHEBI:15377"/>
        <dbReference type="ChEBI" id="CHEBI:15378"/>
        <dbReference type="ChEBI" id="CHEBI:37565"/>
        <dbReference type="ChEBI" id="CHEBI:43474"/>
        <dbReference type="ChEBI" id="CHEBI:58189"/>
    </reaction>
    <physiologicalReaction direction="left-to-right" evidence="6">
        <dbReference type="Rhea" id="RHEA:19670"/>
    </physiologicalReaction>
</comment>
<dbReference type="SUPFAM" id="SSF90002">
    <property type="entry name" value="Hypothetical protein YjiA, C-terminal domain"/>
    <property type="match status" value="1"/>
</dbReference>
<sequence>MSTDERTPLSVLTGFLGSGKTTLLSRLLQAPSLPPMAVIINEFGEVSIDHELVEAGSEDVIELPGGCLCCTRRGELASTLAGLRARRARGELPPFARVLIETTGLAEPAPILRTLLDDAALAADFALDGVITTVDARHGLATLAAQPESRAQVALADRLVLTKTDVAEPDAVALLRRQIAEIHPGLEPLVAVHGDIAPQALFGVAIRDATARSEQIEPWLGLRGFRLGAPDANRHGADIRARALQRETPLDIDAFRCFFAMLSDFGSADLLRVKGIVHLAGRDLPFLVHGVQGAFEPLQPLQHWSAQDRRTRLVFITRGRLAEEWLDALLTALE</sequence>
<organism evidence="8 9">
    <name type="scientific">Plasticicumulans acidivorans</name>
    <dbReference type="NCBI Taxonomy" id="886464"/>
    <lineage>
        <taxon>Bacteria</taxon>
        <taxon>Pseudomonadati</taxon>
        <taxon>Pseudomonadota</taxon>
        <taxon>Gammaproteobacteria</taxon>
        <taxon>Candidatus Competibacteraceae</taxon>
        <taxon>Plasticicumulans</taxon>
    </lineage>
</organism>
<dbReference type="InterPro" id="IPR036627">
    <property type="entry name" value="CobW-likC_sf"/>
</dbReference>
<dbReference type="Proteomes" id="UP000246569">
    <property type="component" value="Unassembled WGS sequence"/>
</dbReference>
<name>A0A317MTE3_9GAMM</name>
<dbReference type="Gene3D" id="3.40.50.300">
    <property type="entry name" value="P-loop containing nucleotide triphosphate hydrolases"/>
    <property type="match status" value="1"/>
</dbReference>
<evidence type="ECO:0000256" key="5">
    <source>
        <dbReference type="ARBA" id="ARBA00045658"/>
    </source>
</evidence>
<comment type="similarity">
    <text evidence="4">Belongs to the SIMIBI class G3E GTPase family. ZNG1 subfamily.</text>
</comment>
<dbReference type="OrthoDB" id="9808822at2"/>
<dbReference type="GO" id="GO:0000166">
    <property type="term" value="F:nucleotide binding"/>
    <property type="evidence" value="ECO:0007669"/>
    <property type="project" value="UniProtKB-KW"/>
</dbReference>
<reference evidence="8 9" key="1">
    <citation type="submission" date="2018-05" db="EMBL/GenBank/DDBJ databases">
        <title>Genomic Encyclopedia of Type Strains, Phase IV (KMG-IV): sequencing the most valuable type-strain genomes for metagenomic binning, comparative biology and taxonomic classification.</title>
        <authorList>
            <person name="Goeker M."/>
        </authorList>
    </citation>
    <scope>NUCLEOTIDE SEQUENCE [LARGE SCALE GENOMIC DNA]</scope>
    <source>
        <strain evidence="8 9">DSM 23606</strain>
    </source>
</reference>
<evidence type="ECO:0000313" key="8">
    <source>
        <dbReference type="EMBL" id="PWV60568.1"/>
    </source>
</evidence>
<dbReference type="GO" id="GO:0005737">
    <property type="term" value="C:cytoplasm"/>
    <property type="evidence" value="ECO:0007669"/>
    <property type="project" value="TreeGrafter"/>
</dbReference>
<protein>
    <submittedName>
        <fullName evidence="8">G3E family GTPase</fullName>
    </submittedName>
</protein>
<comment type="caution">
    <text evidence="8">The sequence shown here is derived from an EMBL/GenBank/DDBJ whole genome shotgun (WGS) entry which is preliminary data.</text>
</comment>
<dbReference type="GO" id="GO:0016787">
    <property type="term" value="F:hydrolase activity"/>
    <property type="evidence" value="ECO:0007669"/>
    <property type="project" value="UniProtKB-KW"/>
</dbReference>
<dbReference type="Gene3D" id="3.30.1220.10">
    <property type="entry name" value="CobW-like, C-terminal domain"/>
    <property type="match status" value="1"/>
</dbReference>
<dbReference type="InterPro" id="IPR051316">
    <property type="entry name" value="Zinc-reg_GTPase_activator"/>
</dbReference>